<evidence type="ECO:0000256" key="3">
    <source>
        <dbReference type="ARBA" id="ARBA00023163"/>
    </source>
</evidence>
<reference evidence="6 8" key="2">
    <citation type="journal article" date="2017" name="Infect. Genet. Evol.">
        <title>The new phylogeny of the genus Mycobacterium: The old and the news.</title>
        <authorList>
            <person name="Tortoli E."/>
            <person name="Fedrizzi T."/>
            <person name="Meehan C.J."/>
            <person name="Trovato A."/>
            <person name="Grottola A."/>
            <person name="Giacobazzi E."/>
            <person name="Serpini G.F."/>
            <person name="Tagliazucchi S."/>
            <person name="Fabio A."/>
            <person name="Bettua C."/>
            <person name="Bertorelli R."/>
            <person name="Frascaro F."/>
            <person name="De Sanctis V."/>
            <person name="Pecorari M."/>
            <person name="Jousson O."/>
            <person name="Segata N."/>
            <person name="Cirillo D.M."/>
        </authorList>
    </citation>
    <scope>NUCLEOTIDE SEQUENCE [LARGE SCALE GENOMIC DNA]</scope>
    <source>
        <strain evidence="6 8">NCTC 12882</strain>
    </source>
</reference>
<dbReference type="GO" id="GO:0003677">
    <property type="term" value="F:DNA binding"/>
    <property type="evidence" value="ECO:0007669"/>
    <property type="project" value="UniProtKB-KW"/>
</dbReference>
<dbReference type="PRINTS" id="PR00035">
    <property type="entry name" value="HTHGNTR"/>
</dbReference>
<dbReference type="PROSITE" id="PS50949">
    <property type="entry name" value="HTH_GNTR"/>
    <property type="match status" value="1"/>
</dbReference>
<evidence type="ECO:0000313" key="6">
    <source>
        <dbReference type="EMBL" id="PIB79388.1"/>
    </source>
</evidence>
<dbReference type="AlphaFoldDB" id="A0A1X1RU59"/>
<feature type="domain" description="HTH gntR-type" evidence="4">
    <location>
        <begin position="15"/>
        <end position="85"/>
    </location>
</feature>
<evidence type="ECO:0000313" key="5">
    <source>
        <dbReference type="EMBL" id="ORV16622.1"/>
    </source>
</evidence>
<dbReference type="GO" id="GO:0003700">
    <property type="term" value="F:DNA-binding transcription factor activity"/>
    <property type="evidence" value="ECO:0007669"/>
    <property type="project" value="InterPro"/>
</dbReference>
<dbReference type="InterPro" id="IPR000524">
    <property type="entry name" value="Tscrpt_reg_HTH_GntR"/>
</dbReference>
<protein>
    <submittedName>
        <fullName evidence="6">FadR family transcriptional regulator</fullName>
    </submittedName>
    <submittedName>
        <fullName evidence="5">GntR family transcriptional regulator</fullName>
    </submittedName>
</protein>
<dbReference type="SMART" id="SM00345">
    <property type="entry name" value="HTH_GNTR"/>
    <property type="match status" value="1"/>
</dbReference>
<gene>
    <name evidence="5" type="ORF">AWB95_06320</name>
    <name evidence="6" type="ORF">CQY23_09010</name>
</gene>
<organism evidence="5 7">
    <name type="scientific">Mycobacterium celatum</name>
    <dbReference type="NCBI Taxonomy" id="28045"/>
    <lineage>
        <taxon>Bacteria</taxon>
        <taxon>Bacillati</taxon>
        <taxon>Actinomycetota</taxon>
        <taxon>Actinomycetes</taxon>
        <taxon>Mycobacteriales</taxon>
        <taxon>Mycobacteriaceae</taxon>
        <taxon>Mycobacterium</taxon>
    </lineage>
</organism>
<dbReference type="STRING" id="28045.AWB95_06320"/>
<dbReference type="SUPFAM" id="SSF48008">
    <property type="entry name" value="GntR ligand-binding domain-like"/>
    <property type="match status" value="1"/>
</dbReference>
<dbReference type="InterPro" id="IPR036388">
    <property type="entry name" value="WH-like_DNA-bd_sf"/>
</dbReference>
<keyword evidence="7" id="KW-1185">Reference proteome</keyword>
<dbReference type="PANTHER" id="PTHR43537">
    <property type="entry name" value="TRANSCRIPTIONAL REGULATOR, GNTR FAMILY"/>
    <property type="match status" value="1"/>
</dbReference>
<accession>A0A1X1RU59</accession>
<dbReference type="EMBL" id="LQOM01000020">
    <property type="protein sequence ID" value="ORV16622.1"/>
    <property type="molecule type" value="Genomic_DNA"/>
</dbReference>
<dbReference type="InterPro" id="IPR011711">
    <property type="entry name" value="GntR_C"/>
</dbReference>
<proteinExistence type="predicted"/>
<dbReference type="Gene3D" id="1.20.120.530">
    <property type="entry name" value="GntR ligand-binding domain-like"/>
    <property type="match status" value="1"/>
</dbReference>
<evidence type="ECO:0000313" key="7">
    <source>
        <dbReference type="Proteomes" id="UP000193907"/>
    </source>
</evidence>
<dbReference type="InterPro" id="IPR008920">
    <property type="entry name" value="TF_FadR/GntR_C"/>
</dbReference>
<evidence type="ECO:0000256" key="1">
    <source>
        <dbReference type="ARBA" id="ARBA00023015"/>
    </source>
</evidence>
<dbReference type="SUPFAM" id="SSF46785">
    <property type="entry name" value="Winged helix' DNA-binding domain"/>
    <property type="match status" value="1"/>
</dbReference>
<evidence type="ECO:0000256" key="2">
    <source>
        <dbReference type="ARBA" id="ARBA00023125"/>
    </source>
</evidence>
<dbReference type="OrthoDB" id="120836at2"/>
<dbReference type="Pfam" id="PF00392">
    <property type="entry name" value="GntR"/>
    <property type="match status" value="1"/>
</dbReference>
<keyword evidence="3" id="KW-0804">Transcription</keyword>
<dbReference type="InterPro" id="IPR036390">
    <property type="entry name" value="WH_DNA-bd_sf"/>
</dbReference>
<dbReference type="SMART" id="SM00895">
    <property type="entry name" value="FCD"/>
    <property type="match status" value="1"/>
</dbReference>
<evidence type="ECO:0000259" key="4">
    <source>
        <dbReference type="PROSITE" id="PS50949"/>
    </source>
</evidence>
<sequence>MTERSDIASADVLGTDEPEQIAAQLRELMTGGHYAEGDLLGTEAELMEKFDVSRPSLREALRILERRGLVSVIRGARGGVVVHEPDRQMATCTAALLLQSRNVALTDLFEASAILEPPAARMVAESGSNKRAAKELRELVVEQKQTISDPDRFTNAVQRFHEQIITLAGNQTLLMIKEMLHEVIARAVADVVERSRHDSLAERHRVIRSHELLVTLIEEGNGEVAQAHWNSHMGYARRQLLGTQATNVIRLSDHR</sequence>
<dbReference type="EMBL" id="PDKV01000008">
    <property type="protein sequence ID" value="PIB79388.1"/>
    <property type="molecule type" value="Genomic_DNA"/>
</dbReference>
<keyword evidence="2" id="KW-0238">DNA-binding</keyword>
<comment type="caution">
    <text evidence="5">The sequence shown here is derived from an EMBL/GenBank/DDBJ whole genome shotgun (WGS) entry which is preliminary data.</text>
</comment>
<evidence type="ECO:0000313" key="8">
    <source>
        <dbReference type="Proteomes" id="UP000230971"/>
    </source>
</evidence>
<reference evidence="5 7" key="1">
    <citation type="submission" date="2016-01" db="EMBL/GenBank/DDBJ databases">
        <title>The new phylogeny of the genus Mycobacterium.</title>
        <authorList>
            <person name="Tarcisio F."/>
            <person name="Conor M."/>
            <person name="Antonella G."/>
            <person name="Elisabetta G."/>
            <person name="Giulia F.S."/>
            <person name="Sara T."/>
            <person name="Anna F."/>
            <person name="Clotilde B."/>
            <person name="Roberto B."/>
            <person name="Veronica D.S."/>
            <person name="Fabio R."/>
            <person name="Monica P."/>
            <person name="Olivier J."/>
            <person name="Enrico T."/>
            <person name="Nicola S."/>
        </authorList>
    </citation>
    <scope>NUCLEOTIDE SEQUENCE [LARGE SCALE GENOMIC DNA]</scope>
    <source>
        <strain evidence="5 7">DSM 44243</strain>
    </source>
</reference>
<dbReference type="Proteomes" id="UP000230971">
    <property type="component" value="Unassembled WGS sequence"/>
</dbReference>
<name>A0A1X1RU59_MYCCE</name>
<dbReference type="Pfam" id="PF07729">
    <property type="entry name" value="FCD"/>
    <property type="match status" value="1"/>
</dbReference>
<keyword evidence="1" id="KW-0805">Transcription regulation</keyword>
<dbReference type="Gene3D" id="1.10.10.10">
    <property type="entry name" value="Winged helix-like DNA-binding domain superfamily/Winged helix DNA-binding domain"/>
    <property type="match status" value="1"/>
</dbReference>
<dbReference type="CDD" id="cd07377">
    <property type="entry name" value="WHTH_GntR"/>
    <property type="match status" value="1"/>
</dbReference>
<dbReference type="Proteomes" id="UP000193907">
    <property type="component" value="Unassembled WGS sequence"/>
</dbReference>
<dbReference type="PANTHER" id="PTHR43537:SF51">
    <property type="entry name" value="HTH-TYPE TRANSCRIPTIONAL REGULATOR LGOR-RELATED"/>
    <property type="match status" value="1"/>
</dbReference>